<evidence type="ECO:0000313" key="28">
    <source>
        <dbReference type="Proteomes" id="UP000623687"/>
    </source>
</evidence>
<dbReference type="SMART" id="SM00558">
    <property type="entry name" value="JmjC"/>
    <property type="match status" value="1"/>
</dbReference>
<dbReference type="CDD" id="cd15517">
    <property type="entry name" value="PHD_TCF19_like"/>
    <property type="match status" value="1"/>
</dbReference>
<dbReference type="GO" id="GO:0006094">
    <property type="term" value="P:gluconeogenesis"/>
    <property type="evidence" value="ECO:0007669"/>
    <property type="project" value="TreeGrafter"/>
</dbReference>
<evidence type="ECO:0000256" key="20">
    <source>
        <dbReference type="ARBA" id="ARBA00023242"/>
    </source>
</evidence>
<dbReference type="InterPro" id="IPR015911">
    <property type="entry name" value="Phosphoglycerate_kinase_CS"/>
</dbReference>
<comment type="caution">
    <text evidence="27">The sequence shown here is derived from an EMBL/GenBank/DDBJ whole genome shotgun (WGS) entry which is preliminary data.</text>
</comment>
<evidence type="ECO:0000256" key="17">
    <source>
        <dbReference type="ARBA" id="ARBA00022840"/>
    </source>
</evidence>
<dbReference type="Pfam" id="PF02373">
    <property type="entry name" value="JmjC"/>
    <property type="match status" value="1"/>
</dbReference>
<organism evidence="27 28">
    <name type="scientific">Pleurotus ostreatus</name>
    <name type="common">Oyster mushroom</name>
    <name type="synonym">White-rot fungus</name>
    <dbReference type="NCBI Taxonomy" id="5322"/>
    <lineage>
        <taxon>Eukaryota</taxon>
        <taxon>Fungi</taxon>
        <taxon>Dikarya</taxon>
        <taxon>Basidiomycota</taxon>
        <taxon>Agaricomycotina</taxon>
        <taxon>Agaricomycetes</taxon>
        <taxon>Agaricomycetidae</taxon>
        <taxon>Agaricales</taxon>
        <taxon>Pleurotineae</taxon>
        <taxon>Pleurotaceae</taxon>
        <taxon>Pleurotus</taxon>
    </lineage>
</organism>
<reference evidence="27" key="1">
    <citation type="submission" date="2019-07" db="EMBL/GenBank/DDBJ databases">
        <authorList>
            <person name="Palmer J.M."/>
        </authorList>
    </citation>
    <scope>NUCLEOTIDE SEQUENCE</scope>
    <source>
        <strain evidence="27">PC9</strain>
    </source>
</reference>
<dbReference type="InterPro" id="IPR003347">
    <property type="entry name" value="JmjC_dom"/>
</dbReference>
<dbReference type="InterPro" id="IPR036043">
    <property type="entry name" value="Phosphoglycerate_kinase_sf"/>
</dbReference>
<protein>
    <recommendedName>
        <fullName evidence="10 22">Phosphoglycerate kinase</fullName>
        <ecNumber evidence="9 22">2.7.2.3</ecNumber>
    </recommendedName>
</protein>
<evidence type="ECO:0000256" key="3">
    <source>
        <dbReference type="ARBA" id="ARBA00003909"/>
    </source>
</evidence>
<comment type="similarity">
    <text evidence="7 22">Belongs to the phosphoglycerate kinase family.</text>
</comment>
<feature type="compositionally biased region" description="Basic and acidic residues" evidence="24">
    <location>
        <begin position="443"/>
        <end position="464"/>
    </location>
</feature>
<dbReference type="PRINTS" id="PR00477">
    <property type="entry name" value="PHGLYCKINASE"/>
</dbReference>
<evidence type="ECO:0000256" key="18">
    <source>
        <dbReference type="ARBA" id="ARBA00022842"/>
    </source>
</evidence>
<keyword evidence="20" id="KW-0539">Nucleus</keyword>
<dbReference type="PROSITE" id="PS01359">
    <property type="entry name" value="ZF_PHD_1"/>
    <property type="match status" value="1"/>
</dbReference>
<dbReference type="InterPro" id="IPR011011">
    <property type="entry name" value="Znf_FYVE_PHD"/>
</dbReference>
<dbReference type="AlphaFoldDB" id="A0A8H7A3F0"/>
<evidence type="ECO:0000256" key="4">
    <source>
        <dbReference type="ARBA" id="ARBA00004123"/>
    </source>
</evidence>
<dbReference type="InterPro" id="IPR019786">
    <property type="entry name" value="Zinc_finger_PHD-type_CS"/>
</dbReference>
<keyword evidence="19" id="KW-0324">Glycolysis</keyword>
<keyword evidence="12" id="KW-0479">Metal-binding</keyword>
<dbReference type="PANTHER" id="PTHR11406">
    <property type="entry name" value="PHOSPHOGLYCERATE KINASE"/>
    <property type="match status" value="1"/>
</dbReference>
<evidence type="ECO:0000256" key="9">
    <source>
        <dbReference type="ARBA" id="ARBA00013061"/>
    </source>
</evidence>
<feature type="region of interest" description="Disordered" evidence="24">
    <location>
        <begin position="424"/>
        <end position="469"/>
    </location>
</feature>
<comment type="pathway">
    <text evidence="6">Carbohydrate degradation; glycolysis; pyruvate from D-glyceraldehyde 3-phosphate: step 2/5.</text>
</comment>
<dbReference type="GO" id="GO:0004618">
    <property type="term" value="F:phosphoglycerate kinase activity"/>
    <property type="evidence" value="ECO:0007669"/>
    <property type="project" value="UniProtKB-EC"/>
</dbReference>
<sequence length="1046" mass="116278">MSLSNKLSITDLELEGKRVLIRVDFNVPQQDGKITNPARIVAALPTIKYAIEKGASTVTLMSHLGRPDGKVVEKYSLKPVAAELEKQLGKSVTFLNDCVGPEVEQAVASAPAGSVILLENLRFHIEEEGSVKNKDGTKTKADPAKVSAFRDSLTKLGDVYINDAFGTAHRAHSSMVGVKLPQRAAGFLVKKELEFFAKALEHPERPFLAILGGAKVSDKIQLIDNMLDKVNSLIICGGMAFTFKKTLENVAIGNSLFDAPGSEKVAGLVEKAKKNNVKLVFPVDFVTADKFDKDAKTGTATEEEGIPDGWMGLDAGPKSRKLFHDTVLEAKTILWNGPPGVFEFPAFAEGSKALLDDACEAAAKGAVVIIGGGDTATVAAQYHAEDKLSHVSTGGGASLELLEGKTLPGVAELSENQLLVMARNKRKSARTNANANKSPSPSSREHSPARTDDHGPQNASKDDLCPACPTEPSQAIQEMVEKESWVRCDACKAWYHWRCAGNGGEVETIDKWFCGPCLEADPKRTITVKGPARKSSRKRTQRDYANLNAGVGSDPTRWTRLMEGKAIKNARFKHMHGSEVGAEWLEEDEQAMMEPIIIDHPEGLGMQMPASDFTVSDVADIVGEDHPVEVIDVSTQSTSPGWTLRRWADYYEQEPSAREKVLNVISLEVSGTPLADQILPPRIVRELDWVENFWPNTRKGKGHTYPKVQLYCLMGVTNAWTDWHVDFAGSSVYYHIIRGSKVFYFIKPTAANLAAYERWSGSEIQNHAWLGDLVDEVVKVELTAGNTMIIPTGWIHAVHTPMDTLVFGGNFLHSYNVSTQLRVRNIEIATRVPKKFRFPMFAKLCWYVGEKYLRDLKNKEEFPPRVLASIAALADFLVSEARILEKGPEQAKRESKEQVPSDRVKDPPAISRELRWRVRQALGHDSDDEDSRPKENANHPRKRPRSESSDGVVSHFRNFKPRGWDKVRTQSSEDQVVQEKVQRPPIDGDDWIETWPDAAKMEEDDSILADKRIRRDSMVRVRLKKDGGMERQRIDRILEDWTWQQT</sequence>
<comment type="cofactor">
    <cofactor evidence="2">
        <name>Mg(2+)</name>
        <dbReference type="ChEBI" id="CHEBI:18420"/>
    </cofactor>
</comment>
<evidence type="ECO:0000256" key="23">
    <source>
        <dbReference type="RuleBase" id="RU000696"/>
    </source>
</evidence>
<dbReference type="SUPFAM" id="SSF53748">
    <property type="entry name" value="Phosphoglycerate kinase"/>
    <property type="match status" value="1"/>
</dbReference>
<dbReference type="InterPro" id="IPR015824">
    <property type="entry name" value="Phosphoglycerate_kinase_N"/>
</dbReference>
<dbReference type="OrthoDB" id="5876800at2759"/>
<dbReference type="Gene3D" id="3.40.50.1260">
    <property type="entry name" value="Phosphoglycerate kinase, N-terminal domain"/>
    <property type="match status" value="3"/>
</dbReference>
<evidence type="ECO:0000256" key="19">
    <source>
        <dbReference type="ARBA" id="ARBA00023152"/>
    </source>
</evidence>
<evidence type="ECO:0000256" key="21">
    <source>
        <dbReference type="PROSITE-ProRule" id="PRU00146"/>
    </source>
</evidence>
<gene>
    <name evidence="27" type="primary">JHD1</name>
    <name evidence="27" type="ORF">PC9H_001247</name>
</gene>
<evidence type="ECO:0000256" key="14">
    <source>
        <dbReference type="ARBA" id="ARBA00022771"/>
    </source>
</evidence>
<evidence type="ECO:0000256" key="2">
    <source>
        <dbReference type="ARBA" id="ARBA00001946"/>
    </source>
</evidence>
<dbReference type="InterPro" id="IPR001576">
    <property type="entry name" value="Phosphoglycerate_kinase"/>
</dbReference>
<keyword evidence="11 22" id="KW-0808">Transferase</keyword>
<keyword evidence="14 21" id="KW-0863">Zinc-finger</keyword>
<dbReference type="HAMAP" id="MF_00145">
    <property type="entry name" value="Phosphoglyc_kinase"/>
    <property type="match status" value="1"/>
</dbReference>
<keyword evidence="18" id="KW-0460">Magnesium</keyword>
<dbReference type="EMBL" id="JACETU010000001">
    <property type="protein sequence ID" value="KAF7440898.1"/>
    <property type="molecule type" value="Genomic_DNA"/>
</dbReference>
<dbReference type="GO" id="GO:0005829">
    <property type="term" value="C:cytosol"/>
    <property type="evidence" value="ECO:0007669"/>
    <property type="project" value="TreeGrafter"/>
</dbReference>
<feature type="domain" description="PHD-type" evidence="25">
    <location>
        <begin position="462"/>
        <end position="520"/>
    </location>
</feature>
<evidence type="ECO:0000313" key="27">
    <source>
        <dbReference type="EMBL" id="KAF7440898.1"/>
    </source>
</evidence>
<evidence type="ECO:0000256" key="22">
    <source>
        <dbReference type="RuleBase" id="RU000532"/>
    </source>
</evidence>
<dbReference type="RefSeq" id="XP_036636742.1">
    <property type="nucleotide sequence ID" value="XM_036770897.1"/>
</dbReference>
<comment type="catalytic activity">
    <reaction evidence="1 22">
        <text>(2R)-3-phosphoglycerate + ATP = (2R)-3-phospho-glyceroyl phosphate + ADP</text>
        <dbReference type="Rhea" id="RHEA:14801"/>
        <dbReference type="ChEBI" id="CHEBI:30616"/>
        <dbReference type="ChEBI" id="CHEBI:57604"/>
        <dbReference type="ChEBI" id="CHEBI:58272"/>
        <dbReference type="ChEBI" id="CHEBI:456216"/>
        <dbReference type="EC" id="2.7.2.3"/>
    </reaction>
</comment>
<evidence type="ECO:0000256" key="24">
    <source>
        <dbReference type="SAM" id="MobiDB-lite"/>
    </source>
</evidence>
<proteinExistence type="inferred from homology"/>
<dbReference type="PANTHER" id="PTHR11406:SF0">
    <property type="entry name" value="PHOSPHOGLYCERATE KINASE"/>
    <property type="match status" value="1"/>
</dbReference>
<comment type="subunit">
    <text evidence="8 23">Monomer.</text>
</comment>
<evidence type="ECO:0000256" key="15">
    <source>
        <dbReference type="ARBA" id="ARBA00022777"/>
    </source>
</evidence>
<dbReference type="GeneID" id="59371088"/>
<comment type="function">
    <text evidence="3">Histone demethylase that specifically demethylates 'Lys-36' of histone H3, thereby playing a central role in histone code.</text>
</comment>
<evidence type="ECO:0000256" key="10">
    <source>
        <dbReference type="ARBA" id="ARBA00016471"/>
    </source>
</evidence>
<evidence type="ECO:0000256" key="7">
    <source>
        <dbReference type="ARBA" id="ARBA00008982"/>
    </source>
</evidence>
<keyword evidence="13" id="KW-0547">Nucleotide-binding</keyword>
<evidence type="ECO:0000259" key="26">
    <source>
        <dbReference type="PROSITE" id="PS51184"/>
    </source>
</evidence>
<dbReference type="InterPro" id="IPR041070">
    <property type="entry name" value="JHD"/>
</dbReference>
<dbReference type="SUPFAM" id="SSF57903">
    <property type="entry name" value="FYVE/PHD zinc finger"/>
    <property type="match status" value="1"/>
</dbReference>
<evidence type="ECO:0000256" key="16">
    <source>
        <dbReference type="ARBA" id="ARBA00022833"/>
    </source>
</evidence>
<keyword evidence="17" id="KW-0067">ATP-binding</keyword>
<accession>A0A8H7A3F0</accession>
<dbReference type="SMART" id="SM00249">
    <property type="entry name" value="PHD"/>
    <property type="match status" value="1"/>
</dbReference>
<keyword evidence="15 22" id="KW-0418">Kinase</keyword>
<dbReference type="FunFam" id="3.40.50.1260:FF:000031">
    <property type="entry name" value="Phosphoglycerate kinase 1"/>
    <property type="match status" value="1"/>
</dbReference>
<dbReference type="PROSITE" id="PS51184">
    <property type="entry name" value="JMJC"/>
    <property type="match status" value="1"/>
</dbReference>
<keyword evidence="28" id="KW-1185">Reference proteome</keyword>
<dbReference type="GO" id="GO:0005524">
    <property type="term" value="F:ATP binding"/>
    <property type="evidence" value="ECO:0007669"/>
    <property type="project" value="UniProtKB-KW"/>
</dbReference>
<evidence type="ECO:0000256" key="5">
    <source>
        <dbReference type="ARBA" id="ARBA00004496"/>
    </source>
</evidence>
<evidence type="ECO:0000256" key="1">
    <source>
        <dbReference type="ARBA" id="ARBA00000642"/>
    </source>
</evidence>
<dbReference type="PROSITE" id="PS50016">
    <property type="entry name" value="ZF_PHD_2"/>
    <property type="match status" value="1"/>
</dbReference>
<evidence type="ECO:0000256" key="11">
    <source>
        <dbReference type="ARBA" id="ARBA00022679"/>
    </source>
</evidence>
<dbReference type="PROSITE" id="PS00111">
    <property type="entry name" value="PGLYCERATE_KINASE"/>
    <property type="match status" value="1"/>
</dbReference>
<feature type="region of interest" description="Disordered" evidence="24">
    <location>
        <begin position="887"/>
        <end position="906"/>
    </location>
</feature>
<feature type="region of interest" description="Disordered" evidence="24">
    <location>
        <begin position="922"/>
        <end position="992"/>
    </location>
</feature>
<dbReference type="GO" id="GO:0008270">
    <property type="term" value="F:zinc ion binding"/>
    <property type="evidence" value="ECO:0007669"/>
    <property type="project" value="UniProtKB-KW"/>
</dbReference>
<evidence type="ECO:0000256" key="6">
    <source>
        <dbReference type="ARBA" id="ARBA00004838"/>
    </source>
</evidence>
<evidence type="ECO:0000256" key="13">
    <source>
        <dbReference type="ARBA" id="ARBA00022741"/>
    </source>
</evidence>
<dbReference type="Proteomes" id="UP000623687">
    <property type="component" value="Unassembled WGS sequence"/>
</dbReference>
<name>A0A8H7A3F0_PLEOS</name>
<dbReference type="Pfam" id="PF17811">
    <property type="entry name" value="JHD"/>
    <property type="match status" value="1"/>
</dbReference>
<keyword evidence="16" id="KW-0862">Zinc</keyword>
<dbReference type="GO" id="GO:0006096">
    <property type="term" value="P:glycolytic process"/>
    <property type="evidence" value="ECO:0007669"/>
    <property type="project" value="UniProtKB-KW"/>
</dbReference>
<evidence type="ECO:0000256" key="12">
    <source>
        <dbReference type="ARBA" id="ARBA00022723"/>
    </source>
</evidence>
<dbReference type="VEuPathDB" id="FungiDB:PC9H_001247"/>
<dbReference type="GO" id="GO:0043531">
    <property type="term" value="F:ADP binding"/>
    <property type="evidence" value="ECO:0007669"/>
    <property type="project" value="TreeGrafter"/>
</dbReference>
<dbReference type="SUPFAM" id="SSF51197">
    <property type="entry name" value="Clavaminate synthase-like"/>
    <property type="match status" value="1"/>
</dbReference>
<comment type="subcellular location">
    <subcellularLocation>
        <location evidence="5">Cytoplasm</location>
    </subcellularLocation>
    <subcellularLocation>
        <location evidence="4">Nucleus</location>
    </subcellularLocation>
</comment>
<dbReference type="InterPro" id="IPR019787">
    <property type="entry name" value="Znf_PHD-finger"/>
</dbReference>
<dbReference type="Pfam" id="PF00162">
    <property type="entry name" value="PGK"/>
    <property type="match status" value="1"/>
</dbReference>
<dbReference type="FunFam" id="3.40.50.1260:FF:000019">
    <property type="entry name" value="Phosphoglycerate kinase 1"/>
    <property type="match status" value="1"/>
</dbReference>
<dbReference type="InterPro" id="IPR001965">
    <property type="entry name" value="Znf_PHD"/>
</dbReference>
<feature type="domain" description="JmjC" evidence="26">
    <location>
        <begin position="668"/>
        <end position="828"/>
    </location>
</feature>
<dbReference type="Gene3D" id="2.60.120.650">
    <property type="entry name" value="Cupin"/>
    <property type="match status" value="1"/>
</dbReference>
<dbReference type="GO" id="GO:0005634">
    <property type="term" value="C:nucleus"/>
    <property type="evidence" value="ECO:0007669"/>
    <property type="project" value="UniProtKB-SubCell"/>
</dbReference>
<evidence type="ECO:0000256" key="8">
    <source>
        <dbReference type="ARBA" id="ARBA00011245"/>
    </source>
</evidence>
<dbReference type="CDD" id="cd00318">
    <property type="entry name" value="Phosphoglycerate_kinase"/>
    <property type="match status" value="1"/>
</dbReference>
<dbReference type="EC" id="2.7.2.3" evidence="9 22"/>
<evidence type="ECO:0000259" key="25">
    <source>
        <dbReference type="PROSITE" id="PS50016"/>
    </source>
</evidence>